<evidence type="ECO:0000256" key="1">
    <source>
        <dbReference type="ARBA" id="ARBA00022515"/>
    </source>
</evidence>
<dbReference type="EMBL" id="BMDX01000011">
    <property type="protein sequence ID" value="GGA80369.1"/>
    <property type="molecule type" value="Genomic_DNA"/>
</dbReference>
<protein>
    <recommendedName>
        <fullName evidence="4">Replication restart protein PriB</fullName>
    </recommendedName>
</protein>
<sequence>MADNWLVLSGVISRAPQHSVSPAGIHHCHFSLDHESEQQEANRPRRAWCRIQVVASGEELQTQTASLTTAMQVRVSGFISQQKTANGLTRLVLHARSIEQIN</sequence>
<reference evidence="6" key="1">
    <citation type="journal article" date="2019" name="Int. J. Syst. Evol. Microbiol.">
        <title>The Global Catalogue of Microorganisms (GCM) 10K type strain sequencing project: providing services to taxonomists for standard genome sequencing and annotation.</title>
        <authorList>
            <consortium name="The Broad Institute Genomics Platform"/>
            <consortium name="The Broad Institute Genome Sequencing Center for Infectious Disease"/>
            <person name="Wu L."/>
            <person name="Ma J."/>
        </authorList>
    </citation>
    <scope>NUCLEOTIDE SEQUENCE [LARGE SCALE GENOMIC DNA]</scope>
    <source>
        <strain evidence="6">CGMCC 1.10130</strain>
    </source>
</reference>
<dbReference type="Gene3D" id="2.40.50.140">
    <property type="entry name" value="Nucleic acid-binding proteins"/>
    <property type="match status" value="1"/>
</dbReference>
<dbReference type="OrthoDB" id="9180733at2"/>
<dbReference type="HAMAP" id="MF_00720">
    <property type="entry name" value="PriB"/>
    <property type="match status" value="1"/>
</dbReference>
<dbReference type="GO" id="GO:0006269">
    <property type="term" value="P:DNA replication, synthesis of primer"/>
    <property type="evidence" value="ECO:0007669"/>
    <property type="project" value="UniProtKB-KW"/>
</dbReference>
<evidence type="ECO:0000256" key="3">
    <source>
        <dbReference type="ARBA" id="ARBA00023125"/>
    </source>
</evidence>
<name>A0A8J2U5W0_9GAMM</name>
<comment type="similarity">
    <text evidence="4">Belongs to the PriB family.</text>
</comment>
<dbReference type="Proteomes" id="UP000619743">
    <property type="component" value="Unassembled WGS sequence"/>
</dbReference>
<dbReference type="RefSeq" id="WP_087506436.1">
    <property type="nucleotide sequence ID" value="NZ_BMDX01000011.1"/>
</dbReference>
<dbReference type="GO" id="GO:0003697">
    <property type="term" value="F:single-stranded DNA binding"/>
    <property type="evidence" value="ECO:0007669"/>
    <property type="project" value="UniProtKB-UniRule"/>
</dbReference>
<dbReference type="GO" id="GO:1990077">
    <property type="term" value="C:primosome complex"/>
    <property type="evidence" value="ECO:0007669"/>
    <property type="project" value="UniProtKB-UniRule"/>
</dbReference>
<keyword evidence="1 4" id="KW-0639">Primosome</keyword>
<dbReference type="InterPro" id="IPR012340">
    <property type="entry name" value="NA-bd_OB-fold"/>
</dbReference>
<comment type="caution">
    <text evidence="5">The sequence shown here is derived from an EMBL/GenBank/DDBJ whole genome shotgun (WGS) entry which is preliminary data.</text>
</comment>
<dbReference type="AlphaFoldDB" id="A0A8J2U5W0"/>
<keyword evidence="2 4" id="KW-0235">DNA replication</keyword>
<dbReference type="InterPro" id="IPR000424">
    <property type="entry name" value="Primosome_PriB/ssb"/>
</dbReference>
<comment type="subunit">
    <text evidence="4">Homodimer. Interacts with PriA and DnaT. Component of the replication restart primosome. Primosome assembly occurs via a 'hand-off' mechanism. PriA binds to replication forks, subsequently PriB then DnaT bind; DnaT then displaces ssDNA to generate the helicase loading substrate.</text>
</comment>
<evidence type="ECO:0000313" key="6">
    <source>
        <dbReference type="Proteomes" id="UP000619743"/>
    </source>
</evidence>
<gene>
    <name evidence="4" type="primary">priB</name>
    <name evidence="5" type="ORF">GCM10011369_22880</name>
</gene>
<dbReference type="Pfam" id="PF22657">
    <property type="entry name" value="SSB_1"/>
    <property type="match status" value="1"/>
</dbReference>
<dbReference type="PIRSF" id="PIRSF003135">
    <property type="entry name" value="Primosomal_n"/>
    <property type="match status" value="1"/>
</dbReference>
<evidence type="ECO:0000256" key="4">
    <source>
        <dbReference type="HAMAP-Rule" id="MF_00720"/>
    </source>
</evidence>
<proteinExistence type="inferred from homology"/>
<keyword evidence="6" id="KW-1185">Reference proteome</keyword>
<evidence type="ECO:0000256" key="2">
    <source>
        <dbReference type="ARBA" id="ARBA00022705"/>
    </source>
</evidence>
<dbReference type="PROSITE" id="PS50935">
    <property type="entry name" value="SSB"/>
    <property type="match status" value="1"/>
</dbReference>
<dbReference type="SUPFAM" id="SSF50249">
    <property type="entry name" value="Nucleic acid-binding proteins"/>
    <property type="match status" value="1"/>
</dbReference>
<keyword evidence="3 4" id="KW-0238">DNA-binding</keyword>
<comment type="function">
    <text evidence="4">Involved in the restart of stalled replication forks, which reloads the replicative helicase on sites other than the origin of replication; the PriA-PriB pathway is the major replication restart pathway. During primosome assembly it facilitates complex formation between PriA and DnaT on DNA; stabilizes PriA on DNA. Stimulates the DNA unwinding activity of PriA helicase.</text>
</comment>
<accession>A0A8J2U5W0</accession>
<evidence type="ECO:0000313" key="5">
    <source>
        <dbReference type="EMBL" id="GGA80369.1"/>
    </source>
</evidence>
<organism evidence="5 6">
    <name type="scientific">Neiella marina</name>
    <dbReference type="NCBI Taxonomy" id="508461"/>
    <lineage>
        <taxon>Bacteria</taxon>
        <taxon>Pseudomonadati</taxon>
        <taxon>Pseudomonadota</taxon>
        <taxon>Gammaproteobacteria</taxon>
        <taxon>Alteromonadales</taxon>
        <taxon>Echinimonadaceae</taxon>
        <taxon>Neiella</taxon>
    </lineage>
</organism>
<dbReference type="InterPro" id="IPR023646">
    <property type="entry name" value="Prisomal_replication_PriB"/>
</dbReference>
<dbReference type="NCBIfam" id="TIGR04418">
    <property type="entry name" value="PriB_gamma"/>
    <property type="match status" value="1"/>
</dbReference>